<dbReference type="PROSITE" id="PS00125">
    <property type="entry name" value="SER_THR_PHOSPHATASE"/>
    <property type="match status" value="1"/>
</dbReference>
<keyword evidence="8" id="KW-1185">Reference proteome</keyword>
<feature type="domain" description="Serine/threonine specific protein phosphatases" evidence="5">
    <location>
        <begin position="112"/>
        <end position="117"/>
    </location>
</feature>
<dbReference type="EMBL" id="JAOPGA020001727">
    <property type="protein sequence ID" value="KAL0490872.1"/>
    <property type="molecule type" value="Genomic_DNA"/>
</dbReference>
<organism evidence="7 8">
    <name type="scientific">Acrasis kona</name>
    <dbReference type="NCBI Taxonomy" id="1008807"/>
    <lineage>
        <taxon>Eukaryota</taxon>
        <taxon>Discoba</taxon>
        <taxon>Heterolobosea</taxon>
        <taxon>Tetramitia</taxon>
        <taxon>Eutetramitia</taxon>
        <taxon>Acrasidae</taxon>
        <taxon>Acrasis</taxon>
    </lineage>
</organism>
<dbReference type="GO" id="GO:0046872">
    <property type="term" value="F:metal ion binding"/>
    <property type="evidence" value="ECO:0007669"/>
    <property type="project" value="UniProtKB-KW"/>
</dbReference>
<evidence type="ECO:0000313" key="6">
    <source>
        <dbReference type="EMBL" id="KAL0477791.1"/>
    </source>
</evidence>
<name>A0AAW2ZNT3_9EUKA</name>
<dbReference type="PANTHER" id="PTHR45619">
    <property type="entry name" value="SERINE/THREONINE-PROTEIN PHOSPHATASE PP2A-RELATED"/>
    <property type="match status" value="1"/>
</dbReference>
<dbReference type="GO" id="GO:0004722">
    <property type="term" value="F:protein serine/threonine phosphatase activity"/>
    <property type="evidence" value="ECO:0007669"/>
    <property type="project" value="UniProtKB-EC"/>
</dbReference>
<dbReference type="AlphaFoldDB" id="A0AAW2ZNT3"/>
<keyword evidence="2 4" id="KW-0378">Hydrolase</keyword>
<keyword evidence="3" id="KW-0464">Manganese</keyword>
<evidence type="ECO:0000313" key="7">
    <source>
        <dbReference type="EMBL" id="KAL0490872.1"/>
    </source>
</evidence>
<proteinExistence type="inferred from homology"/>
<evidence type="ECO:0000256" key="4">
    <source>
        <dbReference type="RuleBase" id="RU004273"/>
    </source>
</evidence>
<gene>
    <name evidence="7" type="ORF">AKO1_002599</name>
    <name evidence="6" type="ORF">AKO1_005208</name>
</gene>
<comment type="catalytic activity">
    <reaction evidence="4">
        <text>O-phospho-L-threonyl-[protein] + H2O = L-threonyl-[protein] + phosphate</text>
        <dbReference type="Rhea" id="RHEA:47004"/>
        <dbReference type="Rhea" id="RHEA-COMP:11060"/>
        <dbReference type="Rhea" id="RHEA-COMP:11605"/>
        <dbReference type="ChEBI" id="CHEBI:15377"/>
        <dbReference type="ChEBI" id="CHEBI:30013"/>
        <dbReference type="ChEBI" id="CHEBI:43474"/>
        <dbReference type="ChEBI" id="CHEBI:61977"/>
        <dbReference type="EC" id="3.1.3.16"/>
    </reaction>
</comment>
<dbReference type="SUPFAM" id="SSF56300">
    <property type="entry name" value="Metallo-dependent phosphatases"/>
    <property type="match status" value="1"/>
</dbReference>
<dbReference type="Pfam" id="PF00149">
    <property type="entry name" value="Metallophos"/>
    <property type="match status" value="1"/>
</dbReference>
<dbReference type="InterPro" id="IPR006186">
    <property type="entry name" value="Ser/Thr-sp_prot-phosphatase"/>
</dbReference>
<sequence length="316" mass="36063">MAQAVVDVDKCIARLESGELLTEHEVKYICEKVRELLLEEANVQNIKSPVTIVGDVHGQFYDVKEMFRIGGKIPDTNYLFLGNYVDRGGYSVETISLLTCYKLRYRGRITMLRGNHESRQITQIYGFYTECMKKYGNVNVWKHFTGMFDYLTVAALIDGTVFCVHGGLSPAITTLDQIRVLERFKDVPAEGALTDLLWSDPDPTRETGCNLSHRGAGFAFGKDVVDRFLHNNNISLIVRSNQLCMDGYQSLWNDTFITVWSAPNYCYRCGNLGTIMEIDDKLNRFFNTYEAAPKSHRKEKDSAVKMDHASIDYFMM</sequence>
<dbReference type="InterPro" id="IPR004843">
    <property type="entry name" value="Calcineurin-like_PHP"/>
</dbReference>
<evidence type="ECO:0000259" key="5">
    <source>
        <dbReference type="PROSITE" id="PS00125"/>
    </source>
</evidence>
<evidence type="ECO:0000256" key="2">
    <source>
        <dbReference type="ARBA" id="ARBA00022801"/>
    </source>
</evidence>
<dbReference type="PRINTS" id="PR00114">
    <property type="entry name" value="STPHPHTASE"/>
</dbReference>
<evidence type="ECO:0000256" key="1">
    <source>
        <dbReference type="ARBA" id="ARBA00022723"/>
    </source>
</evidence>
<keyword evidence="1" id="KW-0479">Metal-binding</keyword>
<dbReference type="InterPro" id="IPR047129">
    <property type="entry name" value="PPA2-like"/>
</dbReference>
<dbReference type="Proteomes" id="UP001431209">
    <property type="component" value="Unassembled WGS sequence"/>
</dbReference>
<comment type="caution">
    <text evidence="7">The sequence shown here is derived from an EMBL/GenBank/DDBJ whole genome shotgun (WGS) entry which is preliminary data.</text>
</comment>
<dbReference type="SMART" id="SM00156">
    <property type="entry name" value="PP2Ac"/>
    <property type="match status" value="1"/>
</dbReference>
<dbReference type="CDD" id="cd07415">
    <property type="entry name" value="MPP_PP2A_PP4_PP6"/>
    <property type="match status" value="1"/>
</dbReference>
<accession>A0AAW2ZNT3</accession>
<protein>
    <recommendedName>
        <fullName evidence="4">Serine/threonine-protein phosphatase</fullName>
        <ecNumber evidence="4">3.1.3.16</ecNumber>
    </recommendedName>
</protein>
<reference evidence="7 8" key="1">
    <citation type="submission" date="2024-03" db="EMBL/GenBank/DDBJ databases">
        <title>The Acrasis kona genome and developmental transcriptomes reveal deep origins of eukaryotic multicellular pathways.</title>
        <authorList>
            <person name="Sheikh S."/>
            <person name="Fu C.-J."/>
            <person name="Brown M.W."/>
            <person name="Baldauf S.L."/>
        </authorList>
    </citation>
    <scope>NUCLEOTIDE SEQUENCE [LARGE SCALE GENOMIC DNA]</scope>
    <source>
        <strain evidence="7 8">ATCC MYA-3509</strain>
    </source>
</reference>
<dbReference type="InterPro" id="IPR029052">
    <property type="entry name" value="Metallo-depent_PP-like"/>
</dbReference>
<dbReference type="EC" id="3.1.3.16" evidence="4"/>
<dbReference type="Gene3D" id="3.60.21.10">
    <property type="match status" value="1"/>
</dbReference>
<evidence type="ECO:0000313" key="8">
    <source>
        <dbReference type="Proteomes" id="UP001431209"/>
    </source>
</evidence>
<dbReference type="EMBL" id="JAOPGA020000237">
    <property type="protein sequence ID" value="KAL0477791.1"/>
    <property type="molecule type" value="Genomic_DNA"/>
</dbReference>
<comment type="similarity">
    <text evidence="4">Belongs to the PPP phosphatase family.</text>
</comment>
<evidence type="ECO:0000256" key="3">
    <source>
        <dbReference type="ARBA" id="ARBA00023211"/>
    </source>
</evidence>